<sequence>MPNIKKSHSSWLREWIFEISRRNSTDGKIIFCQPCNQQISCPLPPQPILTRWSSWFFLTDNRTNFTPENLEMYLICNCEKGPGNDTITVIFLFLLRIAI</sequence>
<dbReference type="AlphaFoldDB" id="A0A6V7WIX2"/>
<protein>
    <submittedName>
        <fullName evidence="1">Uncharacterized protein</fullName>
    </submittedName>
</protein>
<proteinExistence type="predicted"/>
<evidence type="ECO:0000313" key="2">
    <source>
        <dbReference type="Proteomes" id="UP000580250"/>
    </source>
</evidence>
<name>A0A6V7WIX2_MELEN</name>
<evidence type="ECO:0000313" key="1">
    <source>
        <dbReference type="EMBL" id="CAD2186934.1"/>
    </source>
</evidence>
<dbReference type="Proteomes" id="UP000580250">
    <property type="component" value="Unassembled WGS sequence"/>
</dbReference>
<dbReference type="EMBL" id="CAJEWN010000613">
    <property type="protein sequence ID" value="CAD2186934.1"/>
    <property type="molecule type" value="Genomic_DNA"/>
</dbReference>
<organism evidence="1 2">
    <name type="scientific">Meloidogyne enterolobii</name>
    <name type="common">Root-knot nematode worm</name>
    <name type="synonym">Meloidogyne mayaguensis</name>
    <dbReference type="NCBI Taxonomy" id="390850"/>
    <lineage>
        <taxon>Eukaryota</taxon>
        <taxon>Metazoa</taxon>
        <taxon>Ecdysozoa</taxon>
        <taxon>Nematoda</taxon>
        <taxon>Chromadorea</taxon>
        <taxon>Rhabditida</taxon>
        <taxon>Tylenchina</taxon>
        <taxon>Tylenchomorpha</taxon>
        <taxon>Tylenchoidea</taxon>
        <taxon>Meloidogynidae</taxon>
        <taxon>Meloidogyninae</taxon>
        <taxon>Meloidogyne</taxon>
    </lineage>
</organism>
<accession>A0A6V7WIX2</accession>
<reference evidence="1 2" key="1">
    <citation type="submission" date="2020-08" db="EMBL/GenBank/DDBJ databases">
        <authorList>
            <person name="Koutsovoulos G."/>
            <person name="Danchin GJ E."/>
        </authorList>
    </citation>
    <scope>NUCLEOTIDE SEQUENCE [LARGE SCALE GENOMIC DNA]</scope>
</reference>
<comment type="caution">
    <text evidence="1">The sequence shown here is derived from an EMBL/GenBank/DDBJ whole genome shotgun (WGS) entry which is preliminary data.</text>
</comment>
<gene>
    <name evidence="1" type="ORF">MENT_LOCUS39482</name>
</gene>